<reference evidence="2" key="1">
    <citation type="submission" date="2018-11" db="EMBL/GenBank/DDBJ databases">
        <authorList>
            <consortium name="Pathogen Informatics"/>
        </authorList>
    </citation>
    <scope>NUCLEOTIDE SEQUENCE</scope>
</reference>
<name>A0A3S5BAN7_9PLAT</name>
<dbReference type="Proteomes" id="UP000784294">
    <property type="component" value="Unassembled WGS sequence"/>
</dbReference>
<sequence length="150" mass="16720">MYAFSEAASRRRRYLSKLADKLSAQFLSAGLQAAIWSEAWVYQMLSSCSSEAARRSRQITHLADPPVSLLSTKHLPSLPKASSSTPSHPLRSSDRHTKKTPLPKGKYGYESGIGLGHIIILDEERVVYFSQIFNILFALSCHMIAIQELV</sequence>
<evidence type="ECO:0000313" key="2">
    <source>
        <dbReference type="EMBL" id="VEL17848.1"/>
    </source>
</evidence>
<dbReference type="AlphaFoldDB" id="A0A3S5BAN7"/>
<comment type="caution">
    <text evidence="2">The sequence shown here is derived from an EMBL/GenBank/DDBJ whole genome shotgun (WGS) entry which is preliminary data.</text>
</comment>
<protein>
    <submittedName>
        <fullName evidence="2">Uncharacterized protein</fullName>
    </submittedName>
</protein>
<evidence type="ECO:0000313" key="3">
    <source>
        <dbReference type="Proteomes" id="UP000784294"/>
    </source>
</evidence>
<accession>A0A3S5BAN7</accession>
<dbReference type="EMBL" id="CAAALY010034466">
    <property type="protein sequence ID" value="VEL17848.1"/>
    <property type="molecule type" value="Genomic_DNA"/>
</dbReference>
<evidence type="ECO:0000256" key="1">
    <source>
        <dbReference type="SAM" id="MobiDB-lite"/>
    </source>
</evidence>
<gene>
    <name evidence="2" type="ORF">PXEA_LOCUS11288</name>
</gene>
<organism evidence="2 3">
    <name type="scientific">Protopolystoma xenopodis</name>
    <dbReference type="NCBI Taxonomy" id="117903"/>
    <lineage>
        <taxon>Eukaryota</taxon>
        <taxon>Metazoa</taxon>
        <taxon>Spiralia</taxon>
        <taxon>Lophotrochozoa</taxon>
        <taxon>Platyhelminthes</taxon>
        <taxon>Monogenea</taxon>
        <taxon>Polyopisthocotylea</taxon>
        <taxon>Polystomatidea</taxon>
        <taxon>Polystomatidae</taxon>
        <taxon>Protopolystoma</taxon>
    </lineage>
</organism>
<proteinExistence type="predicted"/>
<feature type="region of interest" description="Disordered" evidence="1">
    <location>
        <begin position="69"/>
        <end position="105"/>
    </location>
</feature>
<keyword evidence="3" id="KW-1185">Reference proteome</keyword>